<dbReference type="GO" id="GO:0000271">
    <property type="term" value="P:polysaccharide biosynthetic process"/>
    <property type="evidence" value="ECO:0007669"/>
    <property type="project" value="InterPro"/>
</dbReference>
<keyword evidence="5 8" id="KW-0812">Transmembrane</keyword>
<evidence type="ECO:0000256" key="7">
    <source>
        <dbReference type="ARBA" id="ARBA00023136"/>
    </source>
</evidence>
<evidence type="ECO:0000256" key="5">
    <source>
        <dbReference type="ARBA" id="ARBA00022692"/>
    </source>
</evidence>
<dbReference type="Pfam" id="PF04138">
    <property type="entry name" value="GtrA_DPMS_TM"/>
    <property type="match status" value="1"/>
</dbReference>
<gene>
    <name evidence="11" type="ORF">A0128_10250</name>
</gene>
<evidence type="ECO:0000256" key="1">
    <source>
        <dbReference type="ARBA" id="ARBA00004141"/>
    </source>
</evidence>
<name>A0A1D7UX86_9LEPT</name>
<evidence type="ECO:0000256" key="2">
    <source>
        <dbReference type="ARBA" id="ARBA00006739"/>
    </source>
</evidence>
<dbReference type="PANTHER" id="PTHR43398:SF1">
    <property type="entry name" value="DOLICHOL-PHOSPHATE MANNOSYLTRANSFERASE SUBUNIT 1"/>
    <property type="match status" value="1"/>
</dbReference>
<dbReference type="PANTHER" id="PTHR43398">
    <property type="entry name" value="DOLICHOL-PHOSPHATE MANNOSYLTRANSFERASE SUBUNIT 1"/>
    <property type="match status" value="1"/>
</dbReference>
<accession>A0A1D7UX86</accession>
<comment type="subcellular location">
    <subcellularLocation>
        <location evidence="1">Membrane</location>
        <topology evidence="1">Multi-pass membrane protein</topology>
    </subcellularLocation>
</comment>
<dbReference type="InterPro" id="IPR001173">
    <property type="entry name" value="Glyco_trans_2-like"/>
</dbReference>
<keyword evidence="3" id="KW-0328">Glycosyltransferase</keyword>
<dbReference type="Gene3D" id="3.90.550.10">
    <property type="entry name" value="Spore Coat Polysaccharide Biosynthesis Protein SpsA, Chain A"/>
    <property type="match status" value="1"/>
</dbReference>
<feature type="domain" description="GtrA/DPMS transmembrane" evidence="10">
    <location>
        <begin position="243"/>
        <end position="379"/>
    </location>
</feature>
<dbReference type="GO" id="GO:0006488">
    <property type="term" value="P:dolichol-linked oligosaccharide biosynthetic process"/>
    <property type="evidence" value="ECO:0007669"/>
    <property type="project" value="TreeGrafter"/>
</dbReference>
<dbReference type="GO" id="GO:0004582">
    <property type="term" value="F:dolichyl-phosphate beta-D-mannosyltransferase activity"/>
    <property type="evidence" value="ECO:0007669"/>
    <property type="project" value="InterPro"/>
</dbReference>
<dbReference type="InterPro" id="IPR029044">
    <property type="entry name" value="Nucleotide-diphossugar_trans"/>
</dbReference>
<keyword evidence="12" id="KW-1185">Reference proteome</keyword>
<feature type="domain" description="Glycosyltransferase 2-like" evidence="9">
    <location>
        <begin position="7"/>
        <end position="172"/>
    </location>
</feature>
<sequence>MPAPEISVILPTFNEKENIPILLPKIAKALQKFKYEILLIDDNSPDRTWEVAENLRGTYKELFVLRRMEGRGLSSAVLAGMSIAKGKVFVVMDADLQHDESILSELIEPILNQRSDVSVGTRYTNGGSTSNWSWIRKGFSYSATTLAKLFLPIPVSDPMSGFFAISKEYFEKTAERINPRGFKILLEFLHRSEVAPRITEVPFTFQSRKFGKTKLDGSVIRNYLVALLDLRFGKWISPTFLLYSLVGSSGVFVNLFGLLIGEAFHFPEITTPFQFLNPFHSSVLFGIEISILSNFILNNYLTFYEKRYDGIRIVQGLVLFHLVSLLGLLIQISVFQFLYHRIFISELNSSGLLIKFFSDSLAILAAMITNYFLNLNVTWKGSKDESRF</sequence>
<proteinExistence type="inferred from homology"/>
<dbReference type="GO" id="GO:0035269">
    <property type="term" value="P:protein O-linked glycosylation via mannose"/>
    <property type="evidence" value="ECO:0007669"/>
    <property type="project" value="TreeGrafter"/>
</dbReference>
<keyword evidence="4" id="KW-0808">Transferase</keyword>
<organism evidence="11 12">
    <name type="scientific">Leptospira tipperaryensis</name>
    <dbReference type="NCBI Taxonomy" id="2564040"/>
    <lineage>
        <taxon>Bacteria</taxon>
        <taxon>Pseudomonadati</taxon>
        <taxon>Spirochaetota</taxon>
        <taxon>Spirochaetia</taxon>
        <taxon>Leptospirales</taxon>
        <taxon>Leptospiraceae</taxon>
        <taxon>Leptospira</taxon>
    </lineage>
</organism>
<dbReference type="OrthoDB" id="9810303at2"/>
<dbReference type="InterPro" id="IPR007267">
    <property type="entry name" value="GtrA_DPMS_TM"/>
</dbReference>
<dbReference type="CDD" id="cd06442">
    <property type="entry name" value="DPM1_like"/>
    <property type="match status" value="1"/>
</dbReference>
<dbReference type="RefSeq" id="WP_069607420.1">
    <property type="nucleotide sequence ID" value="NZ_CP015217.1"/>
</dbReference>
<feature type="transmembrane region" description="Helical" evidence="8">
    <location>
        <begin position="240"/>
        <end position="261"/>
    </location>
</feature>
<evidence type="ECO:0000259" key="9">
    <source>
        <dbReference type="Pfam" id="PF00535"/>
    </source>
</evidence>
<evidence type="ECO:0000256" key="4">
    <source>
        <dbReference type="ARBA" id="ARBA00022679"/>
    </source>
</evidence>
<dbReference type="EMBL" id="CP015217">
    <property type="protein sequence ID" value="AOP34193.1"/>
    <property type="molecule type" value="Genomic_DNA"/>
</dbReference>
<dbReference type="SUPFAM" id="SSF53448">
    <property type="entry name" value="Nucleotide-diphospho-sugar transferases"/>
    <property type="match status" value="1"/>
</dbReference>
<keyword evidence="6 8" id="KW-1133">Transmembrane helix</keyword>
<evidence type="ECO:0000256" key="6">
    <source>
        <dbReference type="ARBA" id="ARBA00022989"/>
    </source>
</evidence>
<evidence type="ECO:0000313" key="11">
    <source>
        <dbReference type="EMBL" id="AOP34193.1"/>
    </source>
</evidence>
<evidence type="ECO:0000256" key="8">
    <source>
        <dbReference type="SAM" id="Phobius"/>
    </source>
</evidence>
<keyword evidence="7 8" id="KW-0472">Membrane</keyword>
<dbReference type="InterPro" id="IPR039528">
    <property type="entry name" value="DPM1-like"/>
</dbReference>
<dbReference type="Pfam" id="PF00535">
    <property type="entry name" value="Glycos_transf_2"/>
    <property type="match status" value="1"/>
</dbReference>
<dbReference type="GO" id="GO:0016020">
    <property type="term" value="C:membrane"/>
    <property type="evidence" value="ECO:0007669"/>
    <property type="project" value="UniProtKB-SubCell"/>
</dbReference>
<feature type="transmembrane region" description="Helical" evidence="8">
    <location>
        <begin position="313"/>
        <end position="339"/>
    </location>
</feature>
<dbReference type="AlphaFoldDB" id="A0A1D7UX86"/>
<dbReference type="KEGG" id="laj:A0128_10250"/>
<feature type="transmembrane region" description="Helical" evidence="8">
    <location>
        <begin position="351"/>
        <end position="373"/>
    </location>
</feature>
<evidence type="ECO:0008006" key="13">
    <source>
        <dbReference type="Google" id="ProtNLM"/>
    </source>
</evidence>
<dbReference type="GO" id="GO:0006506">
    <property type="term" value="P:GPI anchor biosynthetic process"/>
    <property type="evidence" value="ECO:0007669"/>
    <property type="project" value="TreeGrafter"/>
</dbReference>
<comment type="similarity">
    <text evidence="2">Belongs to the glycosyltransferase 2 family.</text>
</comment>
<evidence type="ECO:0000259" key="10">
    <source>
        <dbReference type="Pfam" id="PF04138"/>
    </source>
</evidence>
<protein>
    <recommendedName>
        <fullName evidence="13">Glycosyl transferase</fullName>
    </recommendedName>
</protein>
<evidence type="ECO:0000256" key="3">
    <source>
        <dbReference type="ARBA" id="ARBA00022676"/>
    </source>
</evidence>
<reference evidence="11 12" key="1">
    <citation type="submission" date="2016-04" db="EMBL/GenBank/DDBJ databases">
        <title>Complete genome seqeunce of Leptospira alstonii serovar Room22.</title>
        <authorList>
            <person name="Nally J.E."/>
            <person name="Bayles D.O."/>
            <person name="Hurley D."/>
            <person name="Fanning S."/>
            <person name="McMahon B.J."/>
            <person name="Arent Z."/>
        </authorList>
    </citation>
    <scope>NUCLEOTIDE SEQUENCE [LARGE SCALE GENOMIC DNA]</scope>
    <source>
        <strain evidence="11 12">GWTS #1</strain>
    </source>
</reference>
<dbReference type="Proteomes" id="UP000094197">
    <property type="component" value="Chromosome 1"/>
</dbReference>
<evidence type="ECO:0000313" key="12">
    <source>
        <dbReference type="Proteomes" id="UP000094197"/>
    </source>
</evidence>
<feature type="transmembrane region" description="Helical" evidence="8">
    <location>
        <begin position="281"/>
        <end position="301"/>
    </location>
</feature>